<dbReference type="Pfam" id="PF03170">
    <property type="entry name" value="BcsB"/>
    <property type="match status" value="1"/>
</dbReference>
<keyword evidence="2" id="KW-1185">Reference proteome</keyword>
<protein>
    <submittedName>
        <fullName evidence="1">Cellulose biosynthesis cyclic di-GMP-binding regulatory protein BcsB</fullName>
    </submittedName>
</protein>
<sequence>MKRITLIAAIWFTLTSAIYGQRGNINVNAEQDIVITNLTGDLNFGSVIQNQGTVQILLTAPETVVLQVEGKENQRIRVTFTAPPDLRLDALNALPFTLRAAYNDTGNNNASGATVISLPVSTQTFQLPNNPGQDKTGTAYLYIYGDILVSNVNAGLYSNTINVLVEYD</sequence>
<evidence type="ECO:0000313" key="1">
    <source>
        <dbReference type="EMBL" id="NGP76953.1"/>
    </source>
</evidence>
<proteinExistence type="predicted"/>
<dbReference type="InterPro" id="IPR018513">
    <property type="entry name" value="Cell_synthase_bac"/>
</dbReference>
<reference evidence="1 2" key="1">
    <citation type="submission" date="2020-02" db="EMBL/GenBank/DDBJ databases">
        <title>Balneolaceae bacterium YR4-1, complete genome.</title>
        <authorList>
            <person name="Li Y."/>
            <person name="Wu S."/>
        </authorList>
    </citation>
    <scope>NUCLEOTIDE SEQUENCE [LARGE SCALE GENOMIC DNA]</scope>
    <source>
        <strain evidence="1 2">YR4-1</strain>
    </source>
</reference>
<accession>A0A6M1T9Q4</accession>
<dbReference type="GO" id="GO:0016020">
    <property type="term" value="C:membrane"/>
    <property type="evidence" value="ECO:0007669"/>
    <property type="project" value="InterPro"/>
</dbReference>
<dbReference type="EMBL" id="JAALLT010000003">
    <property type="protein sequence ID" value="NGP76953.1"/>
    <property type="molecule type" value="Genomic_DNA"/>
</dbReference>
<name>A0A6M1T9Q4_9BACT</name>
<evidence type="ECO:0000313" key="2">
    <source>
        <dbReference type="Proteomes" id="UP000473278"/>
    </source>
</evidence>
<dbReference type="AlphaFoldDB" id="A0A6M1T9Q4"/>
<dbReference type="RefSeq" id="WP_165141858.1">
    <property type="nucleotide sequence ID" value="NZ_JAALLT010000003.1"/>
</dbReference>
<gene>
    <name evidence="1" type="ORF">G3570_09935</name>
</gene>
<comment type="caution">
    <text evidence="1">The sequence shown here is derived from an EMBL/GenBank/DDBJ whole genome shotgun (WGS) entry which is preliminary data.</text>
</comment>
<organism evidence="1 2">
    <name type="scientific">Halalkalibaculum roseum</name>
    <dbReference type="NCBI Taxonomy" id="2709311"/>
    <lineage>
        <taxon>Bacteria</taxon>
        <taxon>Pseudomonadati</taxon>
        <taxon>Balneolota</taxon>
        <taxon>Balneolia</taxon>
        <taxon>Balneolales</taxon>
        <taxon>Balneolaceae</taxon>
        <taxon>Halalkalibaculum</taxon>
    </lineage>
</organism>
<dbReference type="GO" id="GO:0006011">
    <property type="term" value="P:UDP-alpha-D-glucose metabolic process"/>
    <property type="evidence" value="ECO:0007669"/>
    <property type="project" value="InterPro"/>
</dbReference>
<dbReference type="Proteomes" id="UP000473278">
    <property type="component" value="Unassembled WGS sequence"/>
</dbReference>